<dbReference type="OrthoDB" id="6514058at2759"/>
<dbReference type="InterPro" id="IPR038765">
    <property type="entry name" value="Papain-like_cys_pep_sf"/>
</dbReference>
<dbReference type="InterPro" id="IPR013128">
    <property type="entry name" value="Peptidase_C1A"/>
</dbReference>
<keyword evidence="7" id="KW-0812">Transmembrane</keyword>
<accession>A0A2G8KTQ9</accession>
<evidence type="ECO:0000256" key="4">
    <source>
        <dbReference type="ARBA" id="ARBA00022801"/>
    </source>
</evidence>
<keyword evidence="4" id="KW-0378">Hydrolase</keyword>
<keyword evidence="3" id="KW-0732">Signal</keyword>
<proteinExistence type="inferred from homology"/>
<dbReference type="InterPro" id="IPR012599">
    <property type="entry name" value="Propeptide_C1A"/>
</dbReference>
<keyword evidence="7" id="KW-1133">Transmembrane helix</keyword>
<evidence type="ECO:0000256" key="7">
    <source>
        <dbReference type="SAM" id="Phobius"/>
    </source>
</evidence>
<feature type="transmembrane region" description="Helical" evidence="7">
    <location>
        <begin position="291"/>
        <end position="311"/>
    </location>
</feature>
<dbReference type="GO" id="GO:0006508">
    <property type="term" value="P:proteolysis"/>
    <property type="evidence" value="ECO:0007669"/>
    <property type="project" value="UniProtKB-KW"/>
</dbReference>
<name>A0A2G8KTQ9_STIJA</name>
<dbReference type="PANTHER" id="PTHR12411">
    <property type="entry name" value="CYSTEINE PROTEASE FAMILY C1-RELATED"/>
    <property type="match status" value="1"/>
</dbReference>
<dbReference type="AlphaFoldDB" id="A0A2G8KTQ9"/>
<evidence type="ECO:0000256" key="6">
    <source>
        <dbReference type="ARBA" id="ARBA00023157"/>
    </source>
</evidence>
<protein>
    <recommendedName>
        <fullName evidence="8">Peptidase C1A papain C-terminal domain-containing protein</fullName>
    </recommendedName>
</protein>
<keyword evidence="6" id="KW-1015">Disulfide bond</keyword>
<dbReference type="Gene3D" id="3.90.70.10">
    <property type="entry name" value="Cysteine proteinases"/>
    <property type="match status" value="1"/>
</dbReference>
<sequence>MLKRINGSTCGAEIGLIEPILDPSVLPGAANENDLLLSKELTIQWCYADVIKMRFFIVLTALVGIGLASPPNLKDVSATPQKMVDYINSLNSTWKAGQNFKGRTLDQVKKLMGTRLDSKGKPQLEKLYHTVKMDLPDNFDARTQWPDCPTIKEIRDQGSCGSCWAFGAVEAMSDRYCIHSKGAMNYHISAQDLATCCKSCGDGSASQTTPKLTATTRSLVSRRDRGCEENLSTFTSISVVRGMGTGVSVGYRGSKAYSIASDPVAIQQEIFSNGPVEADFQVYADFFPIGFSYALMYCVQMVAMTTASLVMKAKYLKYVVPPNMAECEVTRLRPL</sequence>
<evidence type="ECO:0000259" key="8">
    <source>
        <dbReference type="SMART" id="SM00645"/>
    </source>
</evidence>
<organism evidence="9 10">
    <name type="scientific">Stichopus japonicus</name>
    <name type="common">Sea cucumber</name>
    <dbReference type="NCBI Taxonomy" id="307972"/>
    <lineage>
        <taxon>Eukaryota</taxon>
        <taxon>Metazoa</taxon>
        <taxon>Echinodermata</taxon>
        <taxon>Eleutherozoa</taxon>
        <taxon>Echinozoa</taxon>
        <taxon>Holothuroidea</taxon>
        <taxon>Aspidochirotacea</taxon>
        <taxon>Aspidochirotida</taxon>
        <taxon>Stichopodidae</taxon>
        <taxon>Apostichopus</taxon>
    </lineage>
</organism>
<keyword evidence="2" id="KW-0645">Protease</keyword>
<keyword evidence="7" id="KW-0472">Membrane</keyword>
<dbReference type="STRING" id="307972.A0A2G8KTQ9"/>
<dbReference type="EMBL" id="MRZV01000375">
    <property type="protein sequence ID" value="PIK51386.1"/>
    <property type="molecule type" value="Genomic_DNA"/>
</dbReference>
<evidence type="ECO:0000256" key="1">
    <source>
        <dbReference type="ARBA" id="ARBA00008455"/>
    </source>
</evidence>
<dbReference type="Pfam" id="PF08127">
    <property type="entry name" value="Propeptide_C1"/>
    <property type="match status" value="1"/>
</dbReference>
<evidence type="ECO:0000256" key="3">
    <source>
        <dbReference type="ARBA" id="ARBA00022729"/>
    </source>
</evidence>
<dbReference type="SMART" id="SM00645">
    <property type="entry name" value="Pept_C1"/>
    <property type="match status" value="1"/>
</dbReference>
<evidence type="ECO:0000313" key="9">
    <source>
        <dbReference type="EMBL" id="PIK51386.1"/>
    </source>
</evidence>
<dbReference type="GO" id="GO:0004197">
    <property type="term" value="F:cysteine-type endopeptidase activity"/>
    <property type="evidence" value="ECO:0007669"/>
    <property type="project" value="InterPro"/>
</dbReference>
<reference evidence="9 10" key="1">
    <citation type="journal article" date="2017" name="PLoS Biol.">
        <title>The sea cucumber genome provides insights into morphological evolution and visceral regeneration.</title>
        <authorList>
            <person name="Zhang X."/>
            <person name="Sun L."/>
            <person name="Yuan J."/>
            <person name="Sun Y."/>
            <person name="Gao Y."/>
            <person name="Zhang L."/>
            <person name="Li S."/>
            <person name="Dai H."/>
            <person name="Hamel J.F."/>
            <person name="Liu C."/>
            <person name="Yu Y."/>
            <person name="Liu S."/>
            <person name="Lin W."/>
            <person name="Guo K."/>
            <person name="Jin S."/>
            <person name="Xu P."/>
            <person name="Storey K.B."/>
            <person name="Huan P."/>
            <person name="Zhang T."/>
            <person name="Zhou Y."/>
            <person name="Zhang J."/>
            <person name="Lin C."/>
            <person name="Li X."/>
            <person name="Xing L."/>
            <person name="Huo D."/>
            <person name="Sun M."/>
            <person name="Wang L."/>
            <person name="Mercier A."/>
            <person name="Li F."/>
            <person name="Yang H."/>
            <person name="Xiang J."/>
        </authorList>
    </citation>
    <scope>NUCLEOTIDE SEQUENCE [LARGE SCALE GENOMIC DNA]</scope>
    <source>
        <strain evidence="9">Shaxun</strain>
        <tissue evidence="9">Muscle</tissue>
    </source>
</reference>
<comment type="caution">
    <text evidence="9">The sequence shown here is derived from an EMBL/GenBank/DDBJ whole genome shotgun (WGS) entry which is preliminary data.</text>
</comment>
<evidence type="ECO:0000256" key="2">
    <source>
        <dbReference type="ARBA" id="ARBA00022670"/>
    </source>
</evidence>
<dbReference type="Pfam" id="PF00112">
    <property type="entry name" value="Peptidase_C1"/>
    <property type="match status" value="1"/>
</dbReference>
<dbReference type="PROSITE" id="PS00139">
    <property type="entry name" value="THIOL_PROTEASE_CYS"/>
    <property type="match status" value="1"/>
</dbReference>
<feature type="domain" description="Peptidase C1A papain C-terminal" evidence="8">
    <location>
        <begin position="135"/>
        <end position="311"/>
    </location>
</feature>
<evidence type="ECO:0000256" key="5">
    <source>
        <dbReference type="ARBA" id="ARBA00022807"/>
    </source>
</evidence>
<gene>
    <name evidence="9" type="ORF">BSL78_11708</name>
</gene>
<keyword evidence="10" id="KW-1185">Reference proteome</keyword>
<evidence type="ECO:0000313" key="10">
    <source>
        <dbReference type="Proteomes" id="UP000230750"/>
    </source>
</evidence>
<dbReference type="InterPro" id="IPR000169">
    <property type="entry name" value="Pept_cys_AS"/>
</dbReference>
<dbReference type="Proteomes" id="UP000230750">
    <property type="component" value="Unassembled WGS sequence"/>
</dbReference>
<comment type="similarity">
    <text evidence="1">Belongs to the peptidase C1 family.</text>
</comment>
<keyword evidence="5" id="KW-0788">Thiol protease</keyword>
<dbReference type="InterPro" id="IPR000668">
    <property type="entry name" value="Peptidase_C1A_C"/>
</dbReference>
<dbReference type="SUPFAM" id="SSF54001">
    <property type="entry name" value="Cysteine proteinases"/>
    <property type="match status" value="1"/>
</dbReference>